<sequence>MTDFAYAHAQVSTLTYQAKGDTLPLAAHAESAPASGAACLTGASCATPGYPPGA</sequence>
<evidence type="ECO:0000313" key="2">
    <source>
        <dbReference type="Proteomes" id="UP001250698"/>
    </source>
</evidence>
<name>A0ABU3TN80_9BACT</name>
<gene>
    <name evidence="1" type="ORF">ROI90_20770</name>
</gene>
<dbReference type="RefSeq" id="WP_316000208.1">
    <property type="nucleotide sequence ID" value="NZ_JAWDJT010000021.1"/>
</dbReference>
<comment type="caution">
    <text evidence="1">The sequence shown here is derived from an EMBL/GenBank/DDBJ whole genome shotgun (WGS) entry which is preliminary data.</text>
</comment>
<keyword evidence="2" id="KW-1185">Reference proteome</keyword>
<evidence type="ECO:0000313" key="1">
    <source>
        <dbReference type="EMBL" id="MDU0372853.1"/>
    </source>
</evidence>
<protein>
    <submittedName>
        <fullName evidence="1">Uncharacterized protein</fullName>
    </submittedName>
</protein>
<reference evidence="1 2" key="1">
    <citation type="submission" date="2023-10" db="EMBL/GenBank/DDBJ databases">
        <title>Hymenobacter endophyticus sp. nov., an isolate from the leaf tissues of wheat.</title>
        <authorList>
            <person name="Dai Y."/>
        </authorList>
    </citation>
    <scope>NUCLEOTIDE SEQUENCE [LARGE SCALE GENOMIC DNA]</scope>
    <source>
        <strain evidence="1 2">ZK17L-C2</strain>
    </source>
</reference>
<dbReference type="EMBL" id="JAWDJT010000021">
    <property type="protein sequence ID" value="MDU0372853.1"/>
    <property type="molecule type" value="Genomic_DNA"/>
</dbReference>
<proteinExistence type="predicted"/>
<organism evidence="1 2">
    <name type="scientific">Hymenobacter endophyticus</name>
    <dbReference type="NCBI Taxonomy" id="3076335"/>
    <lineage>
        <taxon>Bacteria</taxon>
        <taxon>Pseudomonadati</taxon>
        <taxon>Bacteroidota</taxon>
        <taxon>Cytophagia</taxon>
        <taxon>Cytophagales</taxon>
        <taxon>Hymenobacteraceae</taxon>
        <taxon>Hymenobacter</taxon>
    </lineage>
</organism>
<accession>A0ABU3TN80</accession>
<dbReference type="Proteomes" id="UP001250698">
    <property type="component" value="Unassembled WGS sequence"/>
</dbReference>